<evidence type="ECO:0000259" key="3">
    <source>
        <dbReference type="Pfam" id="PF03372"/>
    </source>
</evidence>
<feature type="domain" description="Endonuclease/exonuclease/phosphatase" evidence="3">
    <location>
        <begin position="278"/>
        <end position="486"/>
    </location>
</feature>
<keyword evidence="5" id="KW-1185">Reference proteome</keyword>
<feature type="region of interest" description="Disordered" evidence="2">
    <location>
        <begin position="1"/>
        <end position="67"/>
    </location>
</feature>
<keyword evidence="1" id="KW-0175">Coiled coil</keyword>
<protein>
    <recommendedName>
        <fullName evidence="3">Endonuclease/exonuclease/phosphatase domain-containing protein</fullName>
    </recommendedName>
</protein>
<feature type="compositionally biased region" description="Low complexity" evidence="2">
    <location>
        <begin position="15"/>
        <end position="26"/>
    </location>
</feature>
<evidence type="ECO:0000313" key="5">
    <source>
        <dbReference type="Proteomes" id="UP000596742"/>
    </source>
</evidence>
<dbReference type="InterPro" id="IPR005135">
    <property type="entry name" value="Endo/exonuclease/phosphatase"/>
</dbReference>
<dbReference type="OrthoDB" id="6180436at2759"/>
<dbReference type="AlphaFoldDB" id="A0A8B6HAW3"/>
<feature type="compositionally biased region" description="Basic residues" evidence="2">
    <location>
        <begin position="1"/>
        <end position="14"/>
    </location>
</feature>
<gene>
    <name evidence="4" type="ORF">MGAL_10B050852</name>
</gene>
<sequence length="758" mass="88972">MSRYKNKPNFRSHRYSSSETDSETYYPKAKRMNTKSLSKPISQKANTDNEMPTNTDKSGSSKNMTSEKSTDDLYALMMTIKQNQDSLRNSLEQRMTNLESSFKQQIQINMGKIRDEMTLEFAEFDNKLKALDNKLKQPDNSVQITTQENFAQHKLIFKNVNYTDDGDSTESLKAYVDGLLSNLDLNFTSLNVQRIGNHNNGTDQQRPKPLIVTFHNAKDRIDVLKKKRLLNTKDDYKNIYIETDRTRQERMQEANIRRIVKKIPELEFKGETDDSRTLRENILTSLNFDIVGISESHLRDEQTIDLNGYKWIGNNRKTISTNAWRGSGGVGFLIKNNVFNNFDVNIFDRNRDDILWIYLQCKYDQDVKFYFCVCYLQPERSCRGNIAQEFYDSLLSQIYLYSTGVPIFLCGDFNGRSGLQQDFDDTLDMVLPRQPIDETKNAFGDYLLDFLRDAKCCMLNGRGQKNKDNFTYVSPQGMSVVDYMIVPYGELTKVSNFEVQLVSDLVIDYNIQLSSNVRLPDHSILTCVIHFSEYEEINKLSETIHHSSNTISGNTFNRKYNISTIPRDIFNSERCVRSLQSIIDSMLHRNNIENRINTIYERLVKTLHDEMDEYMEYTDFNESTNKRKRNIGKPYWNAELQQLLLETNKTEKEFLKFKGDRRIRKQLENNYKLKRREFDKRLRQEKRKYTAERLNRIKTMNTSNPKEFWREINKLGPGKENTKIDCVVFNEGGYSNDPNIILGRWKEEYAKLFFGEFK</sequence>
<name>A0A8B6HAW3_MYTGA</name>
<evidence type="ECO:0000256" key="2">
    <source>
        <dbReference type="SAM" id="MobiDB-lite"/>
    </source>
</evidence>
<comment type="caution">
    <text evidence="4">The sequence shown here is derived from an EMBL/GenBank/DDBJ whole genome shotgun (WGS) entry which is preliminary data.</text>
</comment>
<organism evidence="4 5">
    <name type="scientific">Mytilus galloprovincialis</name>
    <name type="common">Mediterranean mussel</name>
    <dbReference type="NCBI Taxonomy" id="29158"/>
    <lineage>
        <taxon>Eukaryota</taxon>
        <taxon>Metazoa</taxon>
        <taxon>Spiralia</taxon>
        <taxon>Lophotrochozoa</taxon>
        <taxon>Mollusca</taxon>
        <taxon>Bivalvia</taxon>
        <taxon>Autobranchia</taxon>
        <taxon>Pteriomorphia</taxon>
        <taxon>Mytilida</taxon>
        <taxon>Mytiloidea</taxon>
        <taxon>Mytilidae</taxon>
        <taxon>Mytilinae</taxon>
        <taxon>Mytilus</taxon>
    </lineage>
</organism>
<dbReference type="EMBL" id="UYJE01009834">
    <property type="protein sequence ID" value="VDI77365.1"/>
    <property type="molecule type" value="Genomic_DNA"/>
</dbReference>
<dbReference type="Pfam" id="PF03372">
    <property type="entry name" value="Exo_endo_phos"/>
    <property type="match status" value="1"/>
</dbReference>
<accession>A0A8B6HAW3</accession>
<feature type="compositionally biased region" description="Polar residues" evidence="2">
    <location>
        <begin position="34"/>
        <end position="67"/>
    </location>
</feature>
<proteinExistence type="predicted"/>
<dbReference type="GO" id="GO:0003824">
    <property type="term" value="F:catalytic activity"/>
    <property type="evidence" value="ECO:0007669"/>
    <property type="project" value="InterPro"/>
</dbReference>
<reference evidence="4" key="1">
    <citation type="submission" date="2018-11" db="EMBL/GenBank/DDBJ databases">
        <authorList>
            <person name="Alioto T."/>
            <person name="Alioto T."/>
        </authorList>
    </citation>
    <scope>NUCLEOTIDE SEQUENCE</scope>
</reference>
<dbReference type="InterPro" id="IPR036691">
    <property type="entry name" value="Endo/exonu/phosph_ase_sf"/>
</dbReference>
<dbReference type="SUPFAM" id="SSF56219">
    <property type="entry name" value="DNase I-like"/>
    <property type="match status" value="1"/>
</dbReference>
<feature type="coiled-coil region" evidence="1">
    <location>
        <begin position="81"/>
        <end position="134"/>
    </location>
</feature>
<dbReference type="Proteomes" id="UP000596742">
    <property type="component" value="Unassembled WGS sequence"/>
</dbReference>
<evidence type="ECO:0000313" key="4">
    <source>
        <dbReference type="EMBL" id="VDI77365.1"/>
    </source>
</evidence>
<evidence type="ECO:0000256" key="1">
    <source>
        <dbReference type="SAM" id="Coils"/>
    </source>
</evidence>
<dbReference type="Gene3D" id="3.60.10.10">
    <property type="entry name" value="Endonuclease/exonuclease/phosphatase"/>
    <property type="match status" value="1"/>
</dbReference>